<feature type="transmembrane region" description="Helical" evidence="1">
    <location>
        <begin position="123"/>
        <end position="151"/>
    </location>
</feature>
<keyword evidence="4" id="KW-1185">Reference proteome</keyword>
<proteinExistence type="predicted"/>
<organism evidence="3 4">
    <name type="scientific">Cloeon dipterum</name>
    <dbReference type="NCBI Taxonomy" id="197152"/>
    <lineage>
        <taxon>Eukaryota</taxon>
        <taxon>Metazoa</taxon>
        <taxon>Ecdysozoa</taxon>
        <taxon>Arthropoda</taxon>
        <taxon>Hexapoda</taxon>
        <taxon>Insecta</taxon>
        <taxon>Pterygota</taxon>
        <taxon>Palaeoptera</taxon>
        <taxon>Ephemeroptera</taxon>
        <taxon>Pisciforma</taxon>
        <taxon>Baetidae</taxon>
        <taxon>Cloeon</taxon>
    </lineage>
</organism>
<keyword evidence="1" id="KW-0812">Transmembrane</keyword>
<keyword evidence="1" id="KW-0472">Membrane</keyword>
<accession>A0A8S1DK09</accession>
<evidence type="ECO:0000313" key="4">
    <source>
        <dbReference type="Proteomes" id="UP000494165"/>
    </source>
</evidence>
<feature type="chain" id="PRO_5035850561" description="CX domain-containing protein" evidence="2">
    <location>
        <begin position="24"/>
        <end position="155"/>
    </location>
</feature>
<name>A0A8S1DK09_9INSE</name>
<evidence type="ECO:0008006" key="5">
    <source>
        <dbReference type="Google" id="ProtNLM"/>
    </source>
</evidence>
<protein>
    <recommendedName>
        <fullName evidence="5">CX domain-containing protein</fullName>
    </recommendedName>
</protein>
<sequence length="155" mass="17659">MSHAKFLVLLFFLVTLQLAAVHAKFPGKDPHHIKKHEEKFKLCNSHKTTLAQNVINMMTTSDVNHTLTCPIEKTMEVPMYITVEYDYSSSTNSTDKNANYCCYDFSSFYFYCCDEASANKNSIMAIAIMIGIGVLTFLIIFTAIICCFRYCRSND</sequence>
<evidence type="ECO:0000256" key="2">
    <source>
        <dbReference type="SAM" id="SignalP"/>
    </source>
</evidence>
<reference evidence="3 4" key="1">
    <citation type="submission" date="2020-04" db="EMBL/GenBank/DDBJ databases">
        <authorList>
            <person name="Alioto T."/>
            <person name="Alioto T."/>
            <person name="Gomez Garrido J."/>
        </authorList>
    </citation>
    <scope>NUCLEOTIDE SEQUENCE [LARGE SCALE GENOMIC DNA]</scope>
</reference>
<feature type="signal peptide" evidence="2">
    <location>
        <begin position="1"/>
        <end position="23"/>
    </location>
</feature>
<evidence type="ECO:0000256" key="1">
    <source>
        <dbReference type="SAM" id="Phobius"/>
    </source>
</evidence>
<dbReference type="AlphaFoldDB" id="A0A8S1DK09"/>
<dbReference type="Proteomes" id="UP000494165">
    <property type="component" value="Unassembled WGS sequence"/>
</dbReference>
<evidence type="ECO:0000313" key="3">
    <source>
        <dbReference type="EMBL" id="CAB3381370.1"/>
    </source>
</evidence>
<dbReference type="EMBL" id="CADEPI010000232">
    <property type="protein sequence ID" value="CAB3381370.1"/>
    <property type="molecule type" value="Genomic_DNA"/>
</dbReference>
<gene>
    <name evidence="3" type="ORF">CLODIP_2_CD02797</name>
</gene>
<comment type="caution">
    <text evidence="3">The sequence shown here is derived from an EMBL/GenBank/DDBJ whole genome shotgun (WGS) entry which is preliminary data.</text>
</comment>
<keyword evidence="2" id="KW-0732">Signal</keyword>
<keyword evidence="1" id="KW-1133">Transmembrane helix</keyword>